<dbReference type="EMBL" id="JADNYJ010000421">
    <property type="protein sequence ID" value="KAF8869584.1"/>
    <property type="molecule type" value="Genomic_DNA"/>
</dbReference>
<sequence length="462" mass="52972">MPCIFCADPGQHPFLDPPNACQLSEGSPCAVCNKMQRVEQEIQEAEQRAQDAREAHSKLLEKRREIRTQRNRIHDPIFSHFPPRLHPPYFDVMFSLILGSVCRDWRRLAWSSPHIWTYVLLRIDSTILPQHIDTFREWLRRSGTLPLSIRVYCNDEEDLKPTEATNTLTDMINQESSRWQMLDLRIPDILFSKFTGVGDPKGSILKSLRLEPFYSDPGFKMHNLIPSPVNVFVREMRYSLIAIQWSNVTRVQAQSIYINECLELLANAPQIRQCVFNHIVCPDNWMQFSLSTSPVIVHHQIEDLSLELAHLAIKAVYEAPLLSQLRLFITGWTIASEAEAARFYSPEEFFKLLVATSITTDDKIGGQGSEPDFLPNLESLHYEIVHSFSWNLIPAIFGPPTALLTPDAHRRRYPPILDKQTTHDFLLSSKLEILQTSMDHHGITDDSDLITPSNPRNANGTK</sequence>
<reference evidence="2" key="1">
    <citation type="submission" date="2020-11" db="EMBL/GenBank/DDBJ databases">
        <authorList>
            <consortium name="DOE Joint Genome Institute"/>
            <person name="Ahrendt S."/>
            <person name="Riley R."/>
            <person name="Andreopoulos W."/>
            <person name="LaButti K."/>
            <person name="Pangilinan J."/>
            <person name="Ruiz-duenas F.J."/>
            <person name="Barrasa J.M."/>
            <person name="Sanchez-Garcia M."/>
            <person name="Camarero S."/>
            <person name="Miyauchi S."/>
            <person name="Serrano A."/>
            <person name="Linde D."/>
            <person name="Babiker R."/>
            <person name="Drula E."/>
            <person name="Ayuso-Fernandez I."/>
            <person name="Pacheco R."/>
            <person name="Padilla G."/>
            <person name="Ferreira P."/>
            <person name="Barriuso J."/>
            <person name="Kellner H."/>
            <person name="Castanera R."/>
            <person name="Alfaro M."/>
            <person name="Ramirez L."/>
            <person name="Pisabarro A.G."/>
            <person name="Kuo A."/>
            <person name="Tritt A."/>
            <person name="Lipzen A."/>
            <person name="He G."/>
            <person name="Yan M."/>
            <person name="Ng V."/>
            <person name="Cullen D."/>
            <person name="Martin F."/>
            <person name="Rosso M.-N."/>
            <person name="Henrissat B."/>
            <person name="Hibbett D."/>
            <person name="Martinez A.T."/>
            <person name="Grigoriev I.V."/>
        </authorList>
    </citation>
    <scope>NUCLEOTIDE SEQUENCE</scope>
    <source>
        <strain evidence="2">AH 44721</strain>
    </source>
</reference>
<keyword evidence="1" id="KW-0175">Coiled coil</keyword>
<gene>
    <name evidence="2" type="ORF">CPB84DRAFT_1803855</name>
</gene>
<dbReference type="Proteomes" id="UP000724874">
    <property type="component" value="Unassembled WGS sequence"/>
</dbReference>
<evidence type="ECO:0000313" key="3">
    <source>
        <dbReference type="Proteomes" id="UP000724874"/>
    </source>
</evidence>
<dbReference type="OrthoDB" id="3071265at2759"/>
<feature type="coiled-coil region" evidence="1">
    <location>
        <begin position="35"/>
        <end position="69"/>
    </location>
</feature>
<keyword evidence="3" id="KW-1185">Reference proteome</keyword>
<name>A0A9P5N7Z6_GYMJU</name>
<evidence type="ECO:0000313" key="2">
    <source>
        <dbReference type="EMBL" id="KAF8869584.1"/>
    </source>
</evidence>
<evidence type="ECO:0008006" key="4">
    <source>
        <dbReference type="Google" id="ProtNLM"/>
    </source>
</evidence>
<accession>A0A9P5N7Z6</accession>
<protein>
    <recommendedName>
        <fullName evidence="4">F-box domain-containing protein</fullName>
    </recommendedName>
</protein>
<dbReference type="AlphaFoldDB" id="A0A9P5N7Z6"/>
<proteinExistence type="predicted"/>
<organism evidence="2 3">
    <name type="scientific">Gymnopilus junonius</name>
    <name type="common">Spectacular rustgill mushroom</name>
    <name type="synonym">Gymnopilus spectabilis subsp. junonius</name>
    <dbReference type="NCBI Taxonomy" id="109634"/>
    <lineage>
        <taxon>Eukaryota</taxon>
        <taxon>Fungi</taxon>
        <taxon>Dikarya</taxon>
        <taxon>Basidiomycota</taxon>
        <taxon>Agaricomycotina</taxon>
        <taxon>Agaricomycetes</taxon>
        <taxon>Agaricomycetidae</taxon>
        <taxon>Agaricales</taxon>
        <taxon>Agaricineae</taxon>
        <taxon>Hymenogastraceae</taxon>
        <taxon>Gymnopilus</taxon>
    </lineage>
</organism>
<evidence type="ECO:0000256" key="1">
    <source>
        <dbReference type="SAM" id="Coils"/>
    </source>
</evidence>
<comment type="caution">
    <text evidence="2">The sequence shown here is derived from an EMBL/GenBank/DDBJ whole genome shotgun (WGS) entry which is preliminary data.</text>
</comment>